<name>A0ACC2FYF2_DALPE</name>
<dbReference type="Proteomes" id="UP001157502">
    <property type="component" value="Chromosome 20"/>
</dbReference>
<proteinExistence type="predicted"/>
<organism evidence="1 2">
    <name type="scientific">Dallia pectoralis</name>
    <name type="common">Alaska blackfish</name>
    <dbReference type="NCBI Taxonomy" id="75939"/>
    <lineage>
        <taxon>Eukaryota</taxon>
        <taxon>Metazoa</taxon>
        <taxon>Chordata</taxon>
        <taxon>Craniata</taxon>
        <taxon>Vertebrata</taxon>
        <taxon>Euteleostomi</taxon>
        <taxon>Actinopterygii</taxon>
        <taxon>Neopterygii</taxon>
        <taxon>Teleostei</taxon>
        <taxon>Protacanthopterygii</taxon>
        <taxon>Esociformes</taxon>
        <taxon>Umbridae</taxon>
        <taxon>Dallia</taxon>
    </lineage>
</organism>
<protein>
    <submittedName>
        <fullName evidence="1">Uncharacterized protein</fullName>
    </submittedName>
</protein>
<gene>
    <name evidence="1" type="ORF">DPEC_G00236570</name>
</gene>
<keyword evidence="2" id="KW-1185">Reference proteome</keyword>
<sequence>MGSGSSTGPPGSELALPLDNSIDSLEWPARTFWAPELECNRVTWSAITREDTRRRRTPSRDELRRGRGEIDAKWRREWSFRGRPSPELAAAKLVELDTSTAT</sequence>
<evidence type="ECO:0000313" key="2">
    <source>
        <dbReference type="Proteomes" id="UP001157502"/>
    </source>
</evidence>
<comment type="caution">
    <text evidence="1">The sequence shown here is derived from an EMBL/GenBank/DDBJ whole genome shotgun (WGS) entry which is preliminary data.</text>
</comment>
<evidence type="ECO:0000313" key="1">
    <source>
        <dbReference type="EMBL" id="KAJ7996388.1"/>
    </source>
</evidence>
<dbReference type="EMBL" id="CM055747">
    <property type="protein sequence ID" value="KAJ7996388.1"/>
    <property type="molecule type" value="Genomic_DNA"/>
</dbReference>
<accession>A0ACC2FYF2</accession>
<reference evidence="1" key="1">
    <citation type="submission" date="2021-05" db="EMBL/GenBank/DDBJ databases">
        <authorList>
            <person name="Pan Q."/>
            <person name="Jouanno E."/>
            <person name="Zahm M."/>
            <person name="Klopp C."/>
            <person name="Cabau C."/>
            <person name="Louis A."/>
            <person name="Berthelot C."/>
            <person name="Parey E."/>
            <person name="Roest Crollius H."/>
            <person name="Montfort J."/>
            <person name="Robinson-Rechavi M."/>
            <person name="Bouchez O."/>
            <person name="Lampietro C."/>
            <person name="Lopez Roques C."/>
            <person name="Donnadieu C."/>
            <person name="Postlethwait J."/>
            <person name="Bobe J."/>
            <person name="Dillon D."/>
            <person name="Chandos A."/>
            <person name="von Hippel F."/>
            <person name="Guiguen Y."/>
        </authorList>
    </citation>
    <scope>NUCLEOTIDE SEQUENCE</scope>
    <source>
        <strain evidence="1">YG-Jan2019</strain>
    </source>
</reference>